<keyword evidence="3" id="KW-1185">Reference proteome</keyword>
<reference evidence="3" key="1">
    <citation type="journal article" date="2019" name="Int. J. Syst. Evol. Microbiol.">
        <title>The Global Catalogue of Microorganisms (GCM) 10K type strain sequencing project: providing services to taxonomists for standard genome sequencing and annotation.</title>
        <authorList>
            <consortium name="The Broad Institute Genomics Platform"/>
            <consortium name="The Broad Institute Genome Sequencing Center for Infectious Disease"/>
            <person name="Wu L."/>
            <person name="Ma J."/>
        </authorList>
    </citation>
    <scope>NUCLEOTIDE SEQUENCE [LARGE SCALE GENOMIC DNA]</scope>
    <source>
        <strain evidence="3">KCTC 42456</strain>
    </source>
</reference>
<keyword evidence="1" id="KW-0812">Transmembrane</keyword>
<name>A0ABW5TQX9_9SPHI</name>
<evidence type="ECO:0000313" key="2">
    <source>
        <dbReference type="EMBL" id="MFD2730878.1"/>
    </source>
</evidence>
<dbReference type="RefSeq" id="WP_379041306.1">
    <property type="nucleotide sequence ID" value="NZ_JBHSKW010000009.1"/>
</dbReference>
<comment type="caution">
    <text evidence="2">The sequence shown here is derived from an EMBL/GenBank/DDBJ whole genome shotgun (WGS) entry which is preliminary data.</text>
</comment>
<feature type="transmembrane region" description="Helical" evidence="1">
    <location>
        <begin position="55"/>
        <end position="76"/>
    </location>
</feature>
<keyword evidence="1" id="KW-0472">Membrane</keyword>
<sequence length="132" mass="15454">MFKFNLNYFLGFLFLLITEILIAIYVHDNFVRPFLGDFLVVILLYCMVKSFIKNKILLIALSVLLFSYLIEIAQYFELVKILGLENHQLATIIIGTYFSVIDLLMYTLGIAFVLIVETFINRRSKNKIWNTL</sequence>
<gene>
    <name evidence="2" type="ORF">ACFSSE_04110</name>
</gene>
<evidence type="ECO:0000256" key="1">
    <source>
        <dbReference type="SAM" id="Phobius"/>
    </source>
</evidence>
<accession>A0ABW5TQX9</accession>
<evidence type="ECO:0000313" key="3">
    <source>
        <dbReference type="Proteomes" id="UP001597546"/>
    </source>
</evidence>
<organism evidence="2 3">
    <name type="scientific">Pedobacter alpinus</name>
    <dbReference type="NCBI Taxonomy" id="1590643"/>
    <lineage>
        <taxon>Bacteria</taxon>
        <taxon>Pseudomonadati</taxon>
        <taxon>Bacteroidota</taxon>
        <taxon>Sphingobacteriia</taxon>
        <taxon>Sphingobacteriales</taxon>
        <taxon>Sphingobacteriaceae</taxon>
        <taxon>Pedobacter</taxon>
    </lineage>
</organism>
<feature type="transmembrane region" description="Helical" evidence="1">
    <location>
        <begin position="88"/>
        <end position="116"/>
    </location>
</feature>
<dbReference type="Pfam" id="PF10990">
    <property type="entry name" value="DUF2809"/>
    <property type="match status" value="1"/>
</dbReference>
<dbReference type="Proteomes" id="UP001597546">
    <property type="component" value="Unassembled WGS sequence"/>
</dbReference>
<feature type="transmembrane region" description="Helical" evidence="1">
    <location>
        <begin position="31"/>
        <end position="48"/>
    </location>
</feature>
<dbReference type="InterPro" id="IPR021257">
    <property type="entry name" value="DUF2809"/>
</dbReference>
<dbReference type="EMBL" id="JBHULV010000008">
    <property type="protein sequence ID" value="MFD2730878.1"/>
    <property type="molecule type" value="Genomic_DNA"/>
</dbReference>
<feature type="transmembrane region" description="Helical" evidence="1">
    <location>
        <begin position="7"/>
        <end position="25"/>
    </location>
</feature>
<keyword evidence="1" id="KW-1133">Transmembrane helix</keyword>
<protein>
    <submittedName>
        <fullName evidence="2">DUF2809 domain-containing protein</fullName>
    </submittedName>
</protein>
<proteinExistence type="predicted"/>